<proteinExistence type="predicted"/>
<evidence type="ECO:0000313" key="2">
    <source>
        <dbReference type="EMBL" id="GBM71654.1"/>
    </source>
</evidence>
<evidence type="ECO:0000313" key="3">
    <source>
        <dbReference type="Proteomes" id="UP000499080"/>
    </source>
</evidence>
<keyword evidence="1" id="KW-0812">Transmembrane</keyword>
<sequence>MNICNLYWISSCAFCSISGDTLAPASVIRTFSERFVLSIIELKVYFRTKSKRLYNFVIDFFRILYSFRGRNANSVVCCNRSYRVAHGQFYFTFLKVLFISLLYLDTMFVAIVVAVLKLMWGGRTSADTLYNKMAKAAAQDYEGRIKVVFEQRQNGTLAELKQRPKP</sequence>
<keyword evidence="3" id="KW-1185">Reference proteome</keyword>
<dbReference type="Proteomes" id="UP000499080">
    <property type="component" value="Unassembled WGS sequence"/>
</dbReference>
<dbReference type="AlphaFoldDB" id="A0A4Y2I195"/>
<dbReference type="EMBL" id="BGPR01002326">
    <property type="protein sequence ID" value="GBM71654.1"/>
    <property type="molecule type" value="Genomic_DNA"/>
</dbReference>
<accession>A0A4Y2I195</accession>
<organism evidence="2 3">
    <name type="scientific">Araneus ventricosus</name>
    <name type="common">Orbweaver spider</name>
    <name type="synonym">Epeira ventricosa</name>
    <dbReference type="NCBI Taxonomy" id="182803"/>
    <lineage>
        <taxon>Eukaryota</taxon>
        <taxon>Metazoa</taxon>
        <taxon>Ecdysozoa</taxon>
        <taxon>Arthropoda</taxon>
        <taxon>Chelicerata</taxon>
        <taxon>Arachnida</taxon>
        <taxon>Araneae</taxon>
        <taxon>Araneomorphae</taxon>
        <taxon>Entelegynae</taxon>
        <taxon>Araneoidea</taxon>
        <taxon>Araneidae</taxon>
        <taxon>Araneus</taxon>
    </lineage>
</organism>
<protein>
    <submittedName>
        <fullName evidence="2">Uncharacterized protein</fullName>
    </submittedName>
</protein>
<evidence type="ECO:0000256" key="1">
    <source>
        <dbReference type="SAM" id="Phobius"/>
    </source>
</evidence>
<comment type="caution">
    <text evidence="2">The sequence shown here is derived from an EMBL/GenBank/DDBJ whole genome shotgun (WGS) entry which is preliminary data.</text>
</comment>
<keyword evidence="1" id="KW-1133">Transmembrane helix</keyword>
<reference evidence="2 3" key="1">
    <citation type="journal article" date="2019" name="Sci. Rep.">
        <title>Orb-weaving spider Araneus ventricosus genome elucidates the spidroin gene catalogue.</title>
        <authorList>
            <person name="Kono N."/>
            <person name="Nakamura H."/>
            <person name="Ohtoshi R."/>
            <person name="Moran D.A.P."/>
            <person name="Shinohara A."/>
            <person name="Yoshida Y."/>
            <person name="Fujiwara M."/>
            <person name="Mori M."/>
            <person name="Tomita M."/>
            <person name="Arakawa K."/>
        </authorList>
    </citation>
    <scope>NUCLEOTIDE SEQUENCE [LARGE SCALE GENOMIC DNA]</scope>
</reference>
<keyword evidence="1" id="KW-0472">Membrane</keyword>
<gene>
    <name evidence="2" type="ORF">AVEN_268960_1</name>
</gene>
<feature type="transmembrane region" description="Helical" evidence="1">
    <location>
        <begin position="89"/>
        <end position="116"/>
    </location>
</feature>
<name>A0A4Y2I195_ARAVE</name>